<keyword evidence="9" id="KW-0966">Cell projection</keyword>
<evidence type="ECO:0000256" key="2">
    <source>
        <dbReference type="ARBA" id="ARBA00011255"/>
    </source>
</evidence>
<dbReference type="HOGENOM" id="CLU_015182_1_0_7"/>
<dbReference type="InterPro" id="IPR003481">
    <property type="entry name" value="FliD_N"/>
</dbReference>
<evidence type="ECO:0000313" key="9">
    <source>
        <dbReference type="EMBL" id="EGJ48733.1"/>
    </source>
</evidence>
<evidence type="ECO:0000313" key="10">
    <source>
        <dbReference type="Proteomes" id="UP000007844"/>
    </source>
</evidence>
<name>F3YVJ7_DESAF</name>
<dbReference type="PANTHER" id="PTHR30288">
    <property type="entry name" value="FLAGELLAR CAP/ASSEMBLY PROTEIN FLID"/>
    <property type="match status" value="1"/>
</dbReference>
<dbReference type="InterPro" id="IPR010809">
    <property type="entry name" value="FliD_C"/>
</dbReference>
<evidence type="ECO:0000259" key="8">
    <source>
        <dbReference type="Pfam" id="PF07195"/>
    </source>
</evidence>
<comment type="subcellular location">
    <subcellularLocation>
        <location evidence="5">Secreted</location>
    </subcellularLocation>
    <subcellularLocation>
        <location evidence="5">Bacterial flagellum</location>
    </subcellularLocation>
</comment>
<keyword evidence="5" id="KW-0964">Secreted</keyword>
<dbReference type="Pfam" id="PF02465">
    <property type="entry name" value="FliD_N"/>
    <property type="match status" value="1"/>
</dbReference>
<evidence type="ECO:0000256" key="3">
    <source>
        <dbReference type="ARBA" id="ARBA00023054"/>
    </source>
</evidence>
<dbReference type="eggNOG" id="COG1345">
    <property type="taxonomic scope" value="Bacteria"/>
</dbReference>
<accession>F3YVJ7</accession>
<evidence type="ECO:0000256" key="5">
    <source>
        <dbReference type="RuleBase" id="RU362066"/>
    </source>
</evidence>
<dbReference type="Pfam" id="PF07195">
    <property type="entry name" value="FliD_C"/>
    <property type="match status" value="1"/>
</dbReference>
<keyword evidence="9" id="KW-0282">Flagellum</keyword>
<feature type="coiled-coil region" evidence="5">
    <location>
        <begin position="521"/>
        <end position="576"/>
    </location>
</feature>
<dbReference type="PANTHER" id="PTHR30288:SF0">
    <property type="entry name" value="FLAGELLAR HOOK-ASSOCIATED PROTEIN 2"/>
    <property type="match status" value="1"/>
</dbReference>
<feature type="domain" description="Flagellar hook-associated protein 2 N-terminal" evidence="7">
    <location>
        <begin position="16"/>
        <end position="112"/>
    </location>
</feature>
<comment type="function">
    <text evidence="5">Required for morphogenesis and for the elongation of the flagellar filament by facilitating polymerization of the flagellin monomers at the tip of growing filament. Forms a capping structure, which prevents flagellin subunits (transported through the central channel of the flagellum) from leaking out without polymerization at the distal end.</text>
</comment>
<comment type="subunit">
    <text evidence="2 5">Homopentamer.</text>
</comment>
<keyword evidence="10" id="KW-1185">Reference proteome</keyword>
<dbReference type="GO" id="GO:0009421">
    <property type="term" value="C:bacterial-type flagellum filament cap"/>
    <property type="evidence" value="ECO:0007669"/>
    <property type="project" value="InterPro"/>
</dbReference>
<dbReference type="AlphaFoldDB" id="F3YVJ7"/>
<dbReference type="GO" id="GO:0007155">
    <property type="term" value="P:cell adhesion"/>
    <property type="evidence" value="ECO:0007669"/>
    <property type="project" value="InterPro"/>
</dbReference>
<feature type="compositionally biased region" description="Acidic residues" evidence="6">
    <location>
        <begin position="304"/>
        <end position="314"/>
    </location>
</feature>
<evidence type="ECO:0000256" key="1">
    <source>
        <dbReference type="ARBA" id="ARBA00009764"/>
    </source>
</evidence>
<organism evidence="9 10">
    <name type="scientific">Desulfocurvibacter africanus subsp. africanus str. Walvis Bay</name>
    <dbReference type="NCBI Taxonomy" id="690850"/>
    <lineage>
        <taxon>Bacteria</taxon>
        <taxon>Pseudomonadati</taxon>
        <taxon>Thermodesulfobacteriota</taxon>
        <taxon>Desulfovibrionia</taxon>
        <taxon>Desulfovibrionales</taxon>
        <taxon>Desulfovibrionaceae</taxon>
        <taxon>Desulfocurvibacter</taxon>
    </lineage>
</organism>
<dbReference type="GO" id="GO:0071973">
    <property type="term" value="P:bacterial-type flagellum-dependent cell motility"/>
    <property type="evidence" value="ECO:0007669"/>
    <property type="project" value="TreeGrafter"/>
</dbReference>
<dbReference type="KEGG" id="daf:Desaf_0377"/>
<proteinExistence type="inferred from homology"/>
<dbReference type="Proteomes" id="UP000007844">
    <property type="component" value="Chromosome"/>
</dbReference>
<sequence>MAEYTSGSINISGLGSETDWDIIIEAQLTAASYRYNQMDDWKSEWEEKAEALRDLNSLLLAYKTALSDFDTSTKFLTKAATSSDASLVGVDVDSDADSGSHNVVVDQLATNDIWVTGTGFTDTTEALTDTNTTLTFEYAGEEYTLEVAAGTTVSEFVTQFNNNPETKDMVRATLISNGGEYYIQFKGMDLGADNTLDFTDTGSLDFTAADMEQTQTAGNAKLKVDGWPTGADEWIERDTNHISDIVEGLTLHLYDTTSADGIEVNIEVDTDTMKENILAFVDYTNQVRAAISELDAYDDSTSSSDDDDEEEDSSVDVSGSKTGRVLSGNYGIEIVEQNLKNLVSSTAPGFAYYDSETGLGDKYSSLAQIGITTCTDQNSDSFGLLEVDEDLLQKALEADPEAVAELFAANGSGTTDTNEVSFISAIEGITSPGEYDIEYEIDSGTGELVSATINGNAATISGWSIIGAAGTPEAGLSLRVNTHTAGTHEASAHVKQGLIPALSAEVAELTSTENGVLTIIADNYDEIIANTEKKMEQEQNRLDRLERDLTNRYAKLEALLAELEGVQDNLDDLVSQLSSD</sequence>
<gene>
    <name evidence="9" type="ORF">Desaf_0377</name>
</gene>
<evidence type="ECO:0000259" key="7">
    <source>
        <dbReference type="Pfam" id="PF02465"/>
    </source>
</evidence>
<dbReference type="InterPro" id="IPR040026">
    <property type="entry name" value="FliD"/>
</dbReference>
<feature type="domain" description="Flagellar hook-associated protein 2 C-terminal" evidence="8">
    <location>
        <begin position="217"/>
        <end position="563"/>
    </location>
</feature>
<keyword evidence="4 5" id="KW-0975">Bacterial flagellum</keyword>
<keyword evidence="9" id="KW-0969">Cilium</keyword>
<dbReference type="EMBL" id="CP003221">
    <property type="protein sequence ID" value="EGJ48733.1"/>
    <property type="molecule type" value="Genomic_DNA"/>
</dbReference>
<protein>
    <recommendedName>
        <fullName evidence="5">Flagellar hook-associated protein 2</fullName>
        <shortName evidence="5">HAP2</shortName>
    </recommendedName>
    <alternativeName>
        <fullName evidence="5">Flagellar cap protein</fullName>
    </alternativeName>
</protein>
<reference evidence="9 10" key="1">
    <citation type="journal article" date="2011" name="J. Bacteriol.">
        <title>Genome sequence of the mercury-methylating and pleomorphic Desulfovibrio africanus Strain Walvis Bay.</title>
        <authorList>
            <person name="Brown S.D."/>
            <person name="Wall J.D."/>
            <person name="Kucken A.M."/>
            <person name="Gilmour C.C."/>
            <person name="Podar M."/>
            <person name="Brandt C.C."/>
            <person name="Teshima H."/>
            <person name="Detter J.C."/>
            <person name="Han C.S."/>
            <person name="Land M.L."/>
            <person name="Lucas S."/>
            <person name="Han J."/>
            <person name="Pennacchio L."/>
            <person name="Nolan M."/>
            <person name="Pitluck S."/>
            <person name="Woyke T."/>
            <person name="Goodwin L."/>
            <person name="Palumbo A.V."/>
            <person name="Elias D.A."/>
        </authorList>
    </citation>
    <scope>NUCLEOTIDE SEQUENCE [LARGE SCALE GENOMIC DNA]</scope>
    <source>
        <strain evidence="9 10">Walvis Bay</strain>
    </source>
</reference>
<dbReference type="GO" id="GO:0005576">
    <property type="term" value="C:extracellular region"/>
    <property type="evidence" value="ECO:0007669"/>
    <property type="project" value="UniProtKB-SubCell"/>
</dbReference>
<evidence type="ECO:0000256" key="4">
    <source>
        <dbReference type="ARBA" id="ARBA00023143"/>
    </source>
</evidence>
<keyword evidence="3 5" id="KW-0175">Coiled coil</keyword>
<comment type="similarity">
    <text evidence="1 5">Belongs to the FliD family.</text>
</comment>
<evidence type="ECO:0000256" key="6">
    <source>
        <dbReference type="SAM" id="MobiDB-lite"/>
    </source>
</evidence>
<dbReference type="RefSeq" id="WP_014258582.1">
    <property type="nucleotide sequence ID" value="NC_016629.1"/>
</dbReference>
<dbReference type="GO" id="GO:0009424">
    <property type="term" value="C:bacterial-type flagellum hook"/>
    <property type="evidence" value="ECO:0007669"/>
    <property type="project" value="UniProtKB-UniRule"/>
</dbReference>
<dbReference type="STRING" id="690850.Desaf_0377"/>
<feature type="region of interest" description="Disordered" evidence="6">
    <location>
        <begin position="297"/>
        <end position="321"/>
    </location>
</feature>